<dbReference type="AlphaFoldDB" id="H6QAD8"/>
<accession>H6QAD8</accession>
<keyword evidence="3" id="KW-1185">Reference proteome</keyword>
<gene>
    <name evidence="2" type="ordered locus">Pogu_1312</name>
</gene>
<name>H6QAD8_PYROT</name>
<evidence type="ECO:0000313" key="2">
    <source>
        <dbReference type="EMBL" id="AFA39339.1"/>
    </source>
</evidence>
<keyword evidence="1" id="KW-1133">Transmembrane helix</keyword>
<keyword evidence="1" id="KW-0472">Membrane</keyword>
<keyword evidence="1" id="KW-0812">Transmembrane</keyword>
<organism evidence="2 3">
    <name type="scientific">Pyrobaculum oguniense (strain DSM 13380 / JCM 10595 / TE7)</name>
    <dbReference type="NCBI Taxonomy" id="698757"/>
    <lineage>
        <taxon>Archaea</taxon>
        <taxon>Thermoproteota</taxon>
        <taxon>Thermoprotei</taxon>
        <taxon>Thermoproteales</taxon>
        <taxon>Thermoproteaceae</taxon>
        <taxon>Pyrobaculum</taxon>
    </lineage>
</organism>
<dbReference type="HOGENOM" id="CLU_3353956_0_0_2"/>
<reference evidence="2 3" key="1">
    <citation type="journal article" date="2012" name="Stand. Genomic Sci.">
        <title>Complete genome sequence of Pyrobaculum oguniense.</title>
        <authorList>
            <person name="Bernick D.L."/>
            <person name="Karplus K."/>
            <person name="Lui L.M."/>
            <person name="Coker J.K."/>
            <person name="Murphy J.N."/>
            <person name="Chan P.P."/>
            <person name="Cozen A.E."/>
            <person name="Lowe T.M."/>
        </authorList>
    </citation>
    <scope>NUCLEOTIDE SEQUENCE [LARGE SCALE GENOMIC DNA]</scope>
    <source>
        <strain evidence="2 3">TE7</strain>
    </source>
</reference>
<evidence type="ECO:0000256" key="1">
    <source>
        <dbReference type="SAM" id="Phobius"/>
    </source>
</evidence>
<dbReference type="Proteomes" id="UP000009062">
    <property type="component" value="Chromosome"/>
</dbReference>
<feature type="transmembrane region" description="Helical" evidence="1">
    <location>
        <begin position="7"/>
        <end position="27"/>
    </location>
</feature>
<sequence length="36" mass="4239">MRPLYHLIMLVLAWALIYIASNLSLYVELLYKAFVP</sequence>
<evidence type="ECO:0000313" key="3">
    <source>
        <dbReference type="Proteomes" id="UP000009062"/>
    </source>
</evidence>
<proteinExistence type="predicted"/>
<protein>
    <submittedName>
        <fullName evidence="2">Uncharacterized protein</fullName>
    </submittedName>
</protein>
<dbReference type="EMBL" id="CP003316">
    <property type="protein sequence ID" value="AFA39339.1"/>
    <property type="molecule type" value="Genomic_DNA"/>
</dbReference>
<dbReference type="KEGG" id="pog:Pogu_1312"/>